<dbReference type="Proteomes" id="UP000324209">
    <property type="component" value="Chromosome"/>
</dbReference>
<dbReference type="KEGG" id="ock:EXM22_15545"/>
<dbReference type="Pfam" id="PF21623">
    <property type="entry name" value="HK_sensor_dom_bact"/>
    <property type="match status" value="1"/>
</dbReference>
<feature type="domain" description="PAS" evidence="9">
    <location>
        <begin position="373"/>
        <end position="409"/>
    </location>
</feature>
<dbReference type="Pfam" id="PF13426">
    <property type="entry name" value="PAS_9"/>
    <property type="match status" value="1"/>
</dbReference>
<dbReference type="InterPro" id="IPR043128">
    <property type="entry name" value="Rev_trsase/Diguanyl_cyclase"/>
</dbReference>
<dbReference type="InterPro" id="IPR001633">
    <property type="entry name" value="EAL_dom"/>
</dbReference>
<sequence>MIKIGDSMSKLLASIETILKRILIFVLPLLVLLNWGYQEIFDSQYELMLVKNETRQREIIAIIDYHLNKTFESLHTDLNLIKNSDEFQDYLSNPNAENYNNMLQMFARVAKSKSYFRQIRYLDASGMEAARVNSHKQIIELVASDKLQDKADRYYTKTLQNMENESLYISDFDLNIENGHVVIPYEPIVRFGTPVFMDGKYIGSIIINYDGLTLVNILEKYDSQPYNFMKLGLLDKNHLISLNILQKEGTGFIDSLLFSINENDDLYRIIREKRNNNVRESFMLENEYYYYSKIDLNDKTDTRFEETSGPWILISSFNIPSALEAEANMILKHPMIRFILLFLVFLFSLIIIIIIHLKEDEHMLLLASGYISESTHDGVIITDSKKQVIYCNKVFENTFGYEFNQIKGKEPKVFLNGMNNIDLGKDTKDGFIWAGNVWDQTEGGTFILKYLQVQVVLKKHQKPVYYIGIYSEAKANTLESSPEQKGALILKYLDDQLMSFINPLFNKEFQGDNKYAIITIKIYDYSNLRNSLTQSEESRFVSIISNVFKNILNQGGLVTAPTSTLFVLALPFSKQQKQINELMNEIDTAIASVRFAGSKDIHINYLSGIAISGDHGTNASELINHSFIALEALIKLKKSKYLIFDNSIFESVVQDRTIRDQIDNGFFHDEFSVVYQAQKDSHTLKTTGVEALVRWNNPTLGNISPIHFIPIMEESNKIQKLGRYILDIIINDFENALEMIPKDFKISINLSNQEFNDKTLISELIARIGESKLKPSQFCFEITETTLVENIEHTNGIIDYLHDNDIYVAIDDFGTGYSSLSYLKNLRSDKLKIDRMFIKDYPYSDDGTILKAIVSMAKEIGIKIIVEGVEEEEQLKFIQHQNCEEFQGYYGSKPVAFEEFLKIMPKISN</sequence>
<dbReference type="SUPFAM" id="SSF103190">
    <property type="entry name" value="Sensory domain-like"/>
    <property type="match status" value="1"/>
</dbReference>
<keyword evidence="4" id="KW-0547">Nucleotide-binding</keyword>
<dbReference type="InterPro" id="IPR029787">
    <property type="entry name" value="Nucleotide_cyclase"/>
</dbReference>
<dbReference type="Pfam" id="PF00563">
    <property type="entry name" value="EAL"/>
    <property type="match status" value="1"/>
</dbReference>
<evidence type="ECO:0000256" key="7">
    <source>
        <dbReference type="ARBA" id="ARBA00023012"/>
    </source>
</evidence>
<dbReference type="GO" id="GO:0016020">
    <property type="term" value="C:membrane"/>
    <property type="evidence" value="ECO:0007669"/>
    <property type="project" value="UniProtKB-SubCell"/>
</dbReference>
<organism evidence="12 13">
    <name type="scientific">Oceanispirochaeta crateris</name>
    <dbReference type="NCBI Taxonomy" id="2518645"/>
    <lineage>
        <taxon>Bacteria</taxon>
        <taxon>Pseudomonadati</taxon>
        <taxon>Spirochaetota</taxon>
        <taxon>Spirochaetia</taxon>
        <taxon>Spirochaetales</taxon>
        <taxon>Spirochaetaceae</taxon>
        <taxon>Oceanispirochaeta</taxon>
    </lineage>
</organism>
<evidence type="ECO:0000256" key="6">
    <source>
        <dbReference type="ARBA" id="ARBA00022840"/>
    </source>
</evidence>
<dbReference type="PROSITE" id="PS50883">
    <property type="entry name" value="EAL"/>
    <property type="match status" value="1"/>
</dbReference>
<dbReference type="InterPro" id="IPR035965">
    <property type="entry name" value="PAS-like_dom_sf"/>
</dbReference>
<dbReference type="Gene3D" id="3.30.70.270">
    <property type="match status" value="1"/>
</dbReference>
<dbReference type="InterPro" id="IPR048760">
    <property type="entry name" value="VP0354-like_sensor_dom"/>
</dbReference>
<feature type="transmembrane region" description="Helical" evidence="8">
    <location>
        <begin position="338"/>
        <end position="357"/>
    </location>
</feature>
<keyword evidence="7" id="KW-0902">Two-component regulatory system</keyword>
<dbReference type="SMART" id="SM00052">
    <property type="entry name" value="EAL"/>
    <property type="match status" value="1"/>
</dbReference>
<comment type="subcellular location">
    <subcellularLocation>
        <location evidence="1">Membrane</location>
    </subcellularLocation>
</comment>
<keyword evidence="13" id="KW-1185">Reference proteome</keyword>
<protein>
    <submittedName>
        <fullName evidence="12">EAL domain-containing protein</fullName>
    </submittedName>
</protein>
<dbReference type="EMBL" id="CP036150">
    <property type="protein sequence ID" value="QEN09323.1"/>
    <property type="molecule type" value="Genomic_DNA"/>
</dbReference>
<evidence type="ECO:0000256" key="5">
    <source>
        <dbReference type="ARBA" id="ARBA00022777"/>
    </source>
</evidence>
<keyword evidence="5" id="KW-0418">Kinase</keyword>
<feature type="domain" description="GGDEF" evidence="11">
    <location>
        <begin position="513"/>
        <end position="646"/>
    </location>
</feature>
<name>A0A5C1QMN4_9SPIO</name>
<dbReference type="InterPro" id="IPR035919">
    <property type="entry name" value="EAL_sf"/>
</dbReference>
<evidence type="ECO:0000313" key="13">
    <source>
        <dbReference type="Proteomes" id="UP000324209"/>
    </source>
</evidence>
<dbReference type="Gene3D" id="3.20.20.450">
    <property type="entry name" value="EAL domain"/>
    <property type="match status" value="1"/>
</dbReference>
<keyword evidence="8" id="KW-1133">Transmembrane helix</keyword>
<keyword evidence="3" id="KW-0808">Transferase</keyword>
<evidence type="ECO:0000256" key="1">
    <source>
        <dbReference type="ARBA" id="ARBA00004370"/>
    </source>
</evidence>
<dbReference type="SUPFAM" id="SSF141868">
    <property type="entry name" value="EAL domain-like"/>
    <property type="match status" value="1"/>
</dbReference>
<evidence type="ECO:0000256" key="2">
    <source>
        <dbReference type="ARBA" id="ARBA00022553"/>
    </source>
</evidence>
<feature type="transmembrane region" description="Helical" evidence="8">
    <location>
        <begin position="18"/>
        <end position="37"/>
    </location>
</feature>
<keyword evidence="2" id="KW-0597">Phosphoprotein</keyword>
<evidence type="ECO:0000259" key="11">
    <source>
        <dbReference type="PROSITE" id="PS50887"/>
    </source>
</evidence>
<reference evidence="12 13" key="1">
    <citation type="submission" date="2019-02" db="EMBL/GenBank/DDBJ databases">
        <title>Complete Genome Sequence and Methylome Analysis of free living Spirochaetas.</title>
        <authorList>
            <person name="Fomenkov A."/>
            <person name="Dubinina G."/>
            <person name="Leshcheva N."/>
            <person name="Mikheeva N."/>
            <person name="Grabovich M."/>
            <person name="Vincze T."/>
            <person name="Roberts R.J."/>
        </authorList>
    </citation>
    <scope>NUCLEOTIDE SEQUENCE [LARGE SCALE GENOMIC DNA]</scope>
    <source>
        <strain evidence="12 13">K2</strain>
    </source>
</reference>
<evidence type="ECO:0000256" key="3">
    <source>
        <dbReference type="ARBA" id="ARBA00022679"/>
    </source>
</evidence>
<dbReference type="InterPro" id="IPR000014">
    <property type="entry name" value="PAS"/>
</dbReference>
<keyword evidence="8" id="KW-0812">Transmembrane</keyword>
<gene>
    <name evidence="12" type="ORF">EXM22_15545</name>
</gene>
<dbReference type="SUPFAM" id="SSF55785">
    <property type="entry name" value="PYP-like sensor domain (PAS domain)"/>
    <property type="match status" value="1"/>
</dbReference>
<dbReference type="InterPro" id="IPR050706">
    <property type="entry name" value="Cyclic-di-GMP_PDE-like"/>
</dbReference>
<evidence type="ECO:0000313" key="12">
    <source>
        <dbReference type="EMBL" id="QEN09323.1"/>
    </source>
</evidence>
<dbReference type="InterPro" id="IPR029151">
    <property type="entry name" value="Sensor-like_sf"/>
</dbReference>
<dbReference type="GO" id="GO:0071111">
    <property type="term" value="F:cyclic-guanylate-specific phosphodiesterase activity"/>
    <property type="evidence" value="ECO:0007669"/>
    <property type="project" value="InterPro"/>
</dbReference>
<dbReference type="GO" id="GO:0016301">
    <property type="term" value="F:kinase activity"/>
    <property type="evidence" value="ECO:0007669"/>
    <property type="project" value="UniProtKB-KW"/>
</dbReference>
<feature type="domain" description="EAL" evidence="10">
    <location>
        <begin position="655"/>
        <end position="908"/>
    </location>
</feature>
<dbReference type="PANTHER" id="PTHR33121">
    <property type="entry name" value="CYCLIC DI-GMP PHOSPHODIESTERASE PDEF"/>
    <property type="match status" value="1"/>
</dbReference>
<dbReference type="InterPro" id="IPR000160">
    <property type="entry name" value="GGDEF_dom"/>
</dbReference>
<dbReference type="OrthoDB" id="366324at2"/>
<dbReference type="GO" id="GO:0005524">
    <property type="term" value="F:ATP binding"/>
    <property type="evidence" value="ECO:0007669"/>
    <property type="project" value="UniProtKB-KW"/>
</dbReference>
<proteinExistence type="predicted"/>
<dbReference type="GO" id="GO:0000160">
    <property type="term" value="P:phosphorelay signal transduction system"/>
    <property type="evidence" value="ECO:0007669"/>
    <property type="project" value="UniProtKB-KW"/>
</dbReference>
<dbReference type="PANTHER" id="PTHR33121:SF70">
    <property type="entry name" value="SIGNALING PROTEIN YKOW"/>
    <property type="match status" value="1"/>
</dbReference>
<evidence type="ECO:0000259" key="10">
    <source>
        <dbReference type="PROSITE" id="PS50883"/>
    </source>
</evidence>
<evidence type="ECO:0000256" key="4">
    <source>
        <dbReference type="ARBA" id="ARBA00022741"/>
    </source>
</evidence>
<keyword evidence="8" id="KW-0472">Membrane</keyword>
<evidence type="ECO:0000259" key="9">
    <source>
        <dbReference type="PROSITE" id="PS50112"/>
    </source>
</evidence>
<evidence type="ECO:0000256" key="8">
    <source>
        <dbReference type="SAM" id="Phobius"/>
    </source>
</evidence>
<accession>A0A5C1QMN4</accession>
<dbReference type="PROSITE" id="PS50887">
    <property type="entry name" value="GGDEF"/>
    <property type="match status" value="1"/>
</dbReference>
<dbReference type="CDD" id="cd18773">
    <property type="entry name" value="PDC1_HK_sensor"/>
    <property type="match status" value="1"/>
</dbReference>
<dbReference type="CDD" id="cd01948">
    <property type="entry name" value="EAL"/>
    <property type="match status" value="1"/>
</dbReference>
<keyword evidence="6" id="KW-0067">ATP-binding</keyword>
<dbReference type="PROSITE" id="PS50112">
    <property type="entry name" value="PAS"/>
    <property type="match status" value="1"/>
</dbReference>
<dbReference type="Gene3D" id="3.30.450.20">
    <property type="entry name" value="PAS domain"/>
    <property type="match status" value="2"/>
</dbReference>
<dbReference type="SUPFAM" id="SSF55073">
    <property type="entry name" value="Nucleotide cyclase"/>
    <property type="match status" value="1"/>
</dbReference>
<dbReference type="AlphaFoldDB" id="A0A5C1QMN4"/>